<name>A0A0C9XGN1_9AGAR</name>
<keyword evidence="3" id="KW-1185">Reference proteome</keyword>
<evidence type="ECO:0000313" key="2">
    <source>
        <dbReference type="EMBL" id="KIK00759.1"/>
    </source>
</evidence>
<feature type="region of interest" description="Disordered" evidence="1">
    <location>
        <begin position="51"/>
        <end position="70"/>
    </location>
</feature>
<organism evidence="2 3">
    <name type="scientific">Laccaria amethystina LaAM-08-1</name>
    <dbReference type="NCBI Taxonomy" id="1095629"/>
    <lineage>
        <taxon>Eukaryota</taxon>
        <taxon>Fungi</taxon>
        <taxon>Dikarya</taxon>
        <taxon>Basidiomycota</taxon>
        <taxon>Agaricomycotina</taxon>
        <taxon>Agaricomycetes</taxon>
        <taxon>Agaricomycetidae</taxon>
        <taxon>Agaricales</taxon>
        <taxon>Agaricineae</taxon>
        <taxon>Hydnangiaceae</taxon>
        <taxon>Laccaria</taxon>
    </lineage>
</organism>
<dbReference type="HOGENOM" id="CLU_2758187_0_0_1"/>
<evidence type="ECO:0000313" key="3">
    <source>
        <dbReference type="Proteomes" id="UP000054477"/>
    </source>
</evidence>
<reference evidence="2 3" key="1">
    <citation type="submission" date="2014-04" db="EMBL/GenBank/DDBJ databases">
        <authorList>
            <consortium name="DOE Joint Genome Institute"/>
            <person name="Kuo A."/>
            <person name="Kohler A."/>
            <person name="Nagy L.G."/>
            <person name="Floudas D."/>
            <person name="Copeland A."/>
            <person name="Barry K.W."/>
            <person name="Cichocki N."/>
            <person name="Veneault-Fourrey C."/>
            <person name="LaButti K."/>
            <person name="Lindquist E.A."/>
            <person name="Lipzen A."/>
            <person name="Lundell T."/>
            <person name="Morin E."/>
            <person name="Murat C."/>
            <person name="Sun H."/>
            <person name="Tunlid A."/>
            <person name="Henrissat B."/>
            <person name="Grigoriev I.V."/>
            <person name="Hibbett D.S."/>
            <person name="Martin F."/>
            <person name="Nordberg H.P."/>
            <person name="Cantor M.N."/>
            <person name="Hua S.X."/>
        </authorList>
    </citation>
    <scope>NUCLEOTIDE SEQUENCE [LARGE SCALE GENOMIC DNA]</scope>
    <source>
        <strain evidence="2 3">LaAM-08-1</strain>
    </source>
</reference>
<dbReference type="Proteomes" id="UP000054477">
    <property type="component" value="Unassembled WGS sequence"/>
</dbReference>
<accession>A0A0C9XGN1</accession>
<proteinExistence type="predicted"/>
<evidence type="ECO:0000256" key="1">
    <source>
        <dbReference type="SAM" id="MobiDB-lite"/>
    </source>
</evidence>
<reference evidence="3" key="2">
    <citation type="submission" date="2015-01" db="EMBL/GenBank/DDBJ databases">
        <title>Evolutionary Origins and Diversification of the Mycorrhizal Mutualists.</title>
        <authorList>
            <consortium name="DOE Joint Genome Institute"/>
            <consortium name="Mycorrhizal Genomics Consortium"/>
            <person name="Kohler A."/>
            <person name="Kuo A."/>
            <person name="Nagy L.G."/>
            <person name="Floudas D."/>
            <person name="Copeland A."/>
            <person name="Barry K.W."/>
            <person name="Cichocki N."/>
            <person name="Veneault-Fourrey C."/>
            <person name="LaButti K."/>
            <person name="Lindquist E.A."/>
            <person name="Lipzen A."/>
            <person name="Lundell T."/>
            <person name="Morin E."/>
            <person name="Murat C."/>
            <person name="Riley R."/>
            <person name="Ohm R."/>
            <person name="Sun H."/>
            <person name="Tunlid A."/>
            <person name="Henrissat B."/>
            <person name="Grigoriev I.V."/>
            <person name="Hibbett D.S."/>
            <person name="Martin F."/>
        </authorList>
    </citation>
    <scope>NUCLEOTIDE SEQUENCE [LARGE SCALE GENOMIC DNA]</scope>
    <source>
        <strain evidence="3">LaAM-08-1</strain>
    </source>
</reference>
<feature type="compositionally biased region" description="Basic and acidic residues" evidence="1">
    <location>
        <begin position="51"/>
        <end position="63"/>
    </location>
</feature>
<protein>
    <submittedName>
        <fullName evidence="2">Uncharacterized protein</fullName>
    </submittedName>
</protein>
<sequence>MKECGMPSFFQSTTASQHYEVPVNSILTPSWGWNRINKHLKRGCIEMDNREAMGKSRRTEKEPSILPQLL</sequence>
<gene>
    <name evidence="2" type="ORF">K443DRAFT_678949</name>
</gene>
<dbReference type="EMBL" id="KN838619">
    <property type="protein sequence ID" value="KIK00759.1"/>
    <property type="molecule type" value="Genomic_DNA"/>
</dbReference>
<dbReference type="AlphaFoldDB" id="A0A0C9XGN1"/>